<feature type="domain" description="N-acetyltransferase" evidence="1">
    <location>
        <begin position="12"/>
        <end position="169"/>
    </location>
</feature>
<dbReference type="Proteomes" id="UP000199428">
    <property type="component" value="Unassembled WGS sequence"/>
</dbReference>
<evidence type="ECO:0000313" key="3">
    <source>
        <dbReference type="Proteomes" id="UP000199428"/>
    </source>
</evidence>
<dbReference type="InterPro" id="IPR016181">
    <property type="entry name" value="Acyl_CoA_acyltransferase"/>
</dbReference>
<gene>
    <name evidence="2" type="ORF">SAMN02910350_00495</name>
</gene>
<dbReference type="PANTHER" id="PTHR43415">
    <property type="entry name" value="SPERMIDINE N(1)-ACETYLTRANSFERASE"/>
    <property type="match status" value="1"/>
</dbReference>
<dbReference type="PANTHER" id="PTHR43415:SF3">
    <property type="entry name" value="GNAT-FAMILY ACETYLTRANSFERASE"/>
    <property type="match status" value="1"/>
</dbReference>
<dbReference type="InterPro" id="IPR000182">
    <property type="entry name" value="GNAT_dom"/>
</dbReference>
<dbReference type="RefSeq" id="WP_090160954.1">
    <property type="nucleotide sequence ID" value="NZ_FMWK01000002.1"/>
</dbReference>
<name>A0A1G5RSU3_PSEXY</name>
<dbReference type="AlphaFoldDB" id="A0A1G5RSU3"/>
<dbReference type="GO" id="GO:0016747">
    <property type="term" value="F:acyltransferase activity, transferring groups other than amino-acyl groups"/>
    <property type="evidence" value="ECO:0007669"/>
    <property type="project" value="InterPro"/>
</dbReference>
<dbReference type="PROSITE" id="PS51186">
    <property type="entry name" value="GNAT"/>
    <property type="match status" value="1"/>
</dbReference>
<dbReference type="Gene3D" id="3.40.630.30">
    <property type="match status" value="1"/>
</dbReference>
<dbReference type="SUPFAM" id="SSF55729">
    <property type="entry name" value="Acyl-CoA N-acyltransferases (Nat)"/>
    <property type="match status" value="1"/>
</dbReference>
<dbReference type="EMBL" id="FMWK01000002">
    <property type="protein sequence ID" value="SCZ76878.1"/>
    <property type="molecule type" value="Genomic_DNA"/>
</dbReference>
<evidence type="ECO:0000313" key="2">
    <source>
        <dbReference type="EMBL" id="SCZ76878.1"/>
    </source>
</evidence>
<dbReference type="CDD" id="cd04301">
    <property type="entry name" value="NAT_SF"/>
    <property type="match status" value="1"/>
</dbReference>
<evidence type="ECO:0000259" key="1">
    <source>
        <dbReference type="PROSITE" id="PS51186"/>
    </source>
</evidence>
<organism evidence="2 3">
    <name type="scientific">Pseudobutyrivibrio xylanivorans</name>
    <dbReference type="NCBI Taxonomy" id="185007"/>
    <lineage>
        <taxon>Bacteria</taxon>
        <taxon>Bacillati</taxon>
        <taxon>Bacillota</taxon>
        <taxon>Clostridia</taxon>
        <taxon>Lachnospirales</taxon>
        <taxon>Lachnospiraceae</taxon>
        <taxon>Pseudobutyrivibrio</taxon>
    </lineage>
</organism>
<proteinExistence type="predicted"/>
<keyword evidence="2" id="KW-0808">Transferase</keyword>
<accession>A0A1G5RSU3</accession>
<sequence>MADFTIKDMQKITLQKMTRGLCHELYKGWQNDDAIFMDMSMFKPFEYSPEKVDKYFDSKQEPTRILFVIMLEDKPIGEVQLKQIDFDNKECELSIHMQNDDFKGKGYGTEAERQAIQYAFEELELEIIYADTIVKNVRSQHIIDKLGFEFIRQEGDFKYYQLEKKKWLRV</sequence>
<reference evidence="2 3" key="1">
    <citation type="submission" date="2016-10" db="EMBL/GenBank/DDBJ databases">
        <authorList>
            <person name="de Groot N.N."/>
        </authorList>
    </citation>
    <scope>NUCLEOTIDE SEQUENCE [LARGE SCALE GENOMIC DNA]</scope>
    <source>
        <strain evidence="2 3">DSM 10317</strain>
    </source>
</reference>
<protein>
    <submittedName>
        <fullName evidence="2">Acetyltransferase (GNAT) domain-containing protein</fullName>
    </submittedName>
</protein>
<dbReference type="Pfam" id="PF13302">
    <property type="entry name" value="Acetyltransf_3"/>
    <property type="match status" value="1"/>
</dbReference>